<evidence type="ECO:0000313" key="2">
    <source>
        <dbReference type="EMBL" id="GIH91578.1"/>
    </source>
</evidence>
<accession>A0A8J3WJE7</accession>
<feature type="chain" id="PRO_5035149193" description="Ig-like domain-containing protein" evidence="1">
    <location>
        <begin position="34"/>
        <end position="456"/>
    </location>
</feature>
<organism evidence="2 3">
    <name type="scientific">Planobispora siamensis</name>
    <dbReference type="NCBI Taxonomy" id="936338"/>
    <lineage>
        <taxon>Bacteria</taxon>
        <taxon>Bacillati</taxon>
        <taxon>Actinomycetota</taxon>
        <taxon>Actinomycetes</taxon>
        <taxon>Streptosporangiales</taxon>
        <taxon>Streptosporangiaceae</taxon>
        <taxon>Planobispora</taxon>
    </lineage>
</organism>
<feature type="signal peptide" evidence="1">
    <location>
        <begin position="1"/>
        <end position="33"/>
    </location>
</feature>
<reference evidence="2 3" key="1">
    <citation type="submission" date="2021-01" db="EMBL/GenBank/DDBJ databases">
        <title>Whole genome shotgun sequence of Planobispora siamensis NBRC 107568.</title>
        <authorList>
            <person name="Komaki H."/>
            <person name="Tamura T."/>
        </authorList>
    </citation>
    <scope>NUCLEOTIDE SEQUENCE [LARGE SCALE GENOMIC DNA]</scope>
    <source>
        <strain evidence="2 3">NBRC 107568</strain>
    </source>
</reference>
<dbReference type="EMBL" id="BOOJ01000022">
    <property type="protein sequence ID" value="GIH91578.1"/>
    <property type="molecule type" value="Genomic_DNA"/>
</dbReference>
<dbReference type="Proteomes" id="UP000619788">
    <property type="component" value="Unassembled WGS sequence"/>
</dbReference>
<keyword evidence="3" id="KW-1185">Reference proteome</keyword>
<keyword evidence="1" id="KW-0732">Signal</keyword>
<dbReference type="AlphaFoldDB" id="A0A8J3WJE7"/>
<gene>
    <name evidence="2" type="ORF">Psi01_22080</name>
</gene>
<proteinExistence type="predicted"/>
<dbReference type="InterPro" id="IPR006311">
    <property type="entry name" value="TAT_signal"/>
</dbReference>
<evidence type="ECO:0000313" key="3">
    <source>
        <dbReference type="Proteomes" id="UP000619788"/>
    </source>
</evidence>
<evidence type="ECO:0000256" key="1">
    <source>
        <dbReference type="SAM" id="SignalP"/>
    </source>
</evidence>
<sequence>MKSGLVRRLAAMGAGAAMLATMATGLLASPAAAASGSAQAKKPAVSAGTPKASPSNHKGECPVRVTFSASIKVKAVKSKTTVAYRWLHGDGSKSKVKTFVVGKGVKSVTVKETSTFKSDVKGWQALQVLSPRPVTSKKGYFKVSCGEDGGKHVIRPVIGAQAWVDEGKCEAALIGRITASSPRWVHYRWVVNGHVVERDAVKVHDSRKVVHVIRPDRSLRGWAVLEIVDPVRTASNKVGFKIWCKDWSPKVSASVSEPDTYVGSCPVTRTFSGTISLSHGRDHVKYRWIRNGVAGSWETVYVKGSTTVTDSWQATETGKASRALEIYNGPTTGTVWGKVFCKAPVTAEVSLNVEQDNSTCGGVVGKPSAKVTGTITVSGATKLVYRYALAGEAPTTVIKHVGHGGGTFSVGELFVKPKGAFTLTVLDPGSASKTVTWDYSCPAPAPKEEEKKAENA</sequence>
<dbReference type="PROSITE" id="PS51318">
    <property type="entry name" value="TAT"/>
    <property type="match status" value="1"/>
</dbReference>
<protein>
    <recommendedName>
        <fullName evidence="4">Ig-like domain-containing protein</fullName>
    </recommendedName>
</protein>
<name>A0A8J3WJE7_9ACTN</name>
<evidence type="ECO:0008006" key="4">
    <source>
        <dbReference type="Google" id="ProtNLM"/>
    </source>
</evidence>
<comment type="caution">
    <text evidence="2">The sequence shown here is derived from an EMBL/GenBank/DDBJ whole genome shotgun (WGS) entry which is preliminary data.</text>
</comment>